<dbReference type="PROSITE" id="PS50011">
    <property type="entry name" value="PROTEIN_KINASE_DOM"/>
    <property type="match status" value="1"/>
</dbReference>
<protein>
    <submittedName>
        <fullName evidence="2">Kinase-like domain-containing protein</fullName>
    </submittedName>
</protein>
<organism evidence="2 3">
    <name type="scientific">Paraphoma chrysanthemicola</name>
    <dbReference type="NCBI Taxonomy" id="798071"/>
    <lineage>
        <taxon>Eukaryota</taxon>
        <taxon>Fungi</taxon>
        <taxon>Dikarya</taxon>
        <taxon>Ascomycota</taxon>
        <taxon>Pezizomycotina</taxon>
        <taxon>Dothideomycetes</taxon>
        <taxon>Pleosporomycetidae</taxon>
        <taxon>Pleosporales</taxon>
        <taxon>Pleosporineae</taxon>
        <taxon>Phaeosphaeriaceae</taxon>
        <taxon>Paraphoma</taxon>
    </lineage>
</organism>
<dbReference type="Proteomes" id="UP000813461">
    <property type="component" value="Unassembled WGS sequence"/>
</dbReference>
<dbReference type="GO" id="GO:0005524">
    <property type="term" value="F:ATP binding"/>
    <property type="evidence" value="ECO:0007669"/>
    <property type="project" value="InterPro"/>
</dbReference>
<dbReference type="InterPro" id="IPR011009">
    <property type="entry name" value="Kinase-like_dom_sf"/>
</dbReference>
<dbReference type="InterPro" id="IPR045133">
    <property type="entry name" value="IRE1/2-like"/>
</dbReference>
<dbReference type="OrthoDB" id="4062651at2759"/>
<dbReference type="GO" id="GO:0036498">
    <property type="term" value="P:IRE1-mediated unfolded protein response"/>
    <property type="evidence" value="ECO:0007669"/>
    <property type="project" value="TreeGrafter"/>
</dbReference>
<keyword evidence="2" id="KW-0418">Kinase</keyword>
<dbReference type="GO" id="GO:0004521">
    <property type="term" value="F:RNA endonuclease activity"/>
    <property type="evidence" value="ECO:0007669"/>
    <property type="project" value="InterPro"/>
</dbReference>
<keyword evidence="3" id="KW-1185">Reference proteome</keyword>
<evidence type="ECO:0000313" key="3">
    <source>
        <dbReference type="Proteomes" id="UP000813461"/>
    </source>
</evidence>
<dbReference type="SUPFAM" id="SSF56112">
    <property type="entry name" value="Protein kinase-like (PK-like)"/>
    <property type="match status" value="2"/>
</dbReference>
<accession>A0A8K0R6Y4</accession>
<sequence>MTLAPQTPDPTAYTKKLDLLDLGETLITSPWLRDITLREIQICEVLRLHPHPNVCHYRGVVVTQNLVTGLVFDRYAGTLADLIDSQSDSHFTITAFPVDIPTCLAHVAAGLTHLHELGFVHCDIKPDNIFVDAANQRYVIGDFDAVHVQGDRLSLKCGTKGWVPEDEDTDDLALKQTDWYSVHMLAEYLEARKRGDRGIWYAETEISRDLAPPADLWQWDMKPRKIDLTKVYPLYNDSMTIATRKNMPYVKEVSLLLLGPNIFRLPYTFAVTLCDIQTCELLRRNPHPNICSYRGINLDGENGIIGLVFDRHDVDLRALVKSGQPFDAAACMRDVENAVRHLHSLGLIHYDLNPTNVLYDAKAGRFVLGDLDASQQIGMQVRYKRGMEGFCPPMKRSTDIACPSMDWYGLEVLKFWLQKKGNGKAEDRAVMPKTRAILEEAAELFKGKRFGPP</sequence>
<dbReference type="EMBL" id="JAGMVJ010000009">
    <property type="protein sequence ID" value="KAH7087520.1"/>
    <property type="molecule type" value="Genomic_DNA"/>
</dbReference>
<feature type="domain" description="Protein kinase" evidence="1">
    <location>
        <begin position="186"/>
        <end position="453"/>
    </location>
</feature>
<dbReference type="GO" id="GO:0070059">
    <property type="term" value="P:intrinsic apoptotic signaling pathway in response to endoplasmic reticulum stress"/>
    <property type="evidence" value="ECO:0007669"/>
    <property type="project" value="TreeGrafter"/>
</dbReference>
<dbReference type="PANTHER" id="PTHR13954:SF6">
    <property type="entry name" value="NON-SPECIFIC SERINE_THREONINE PROTEIN KINASE"/>
    <property type="match status" value="1"/>
</dbReference>
<dbReference type="GO" id="GO:0051082">
    <property type="term" value="F:unfolded protein binding"/>
    <property type="evidence" value="ECO:0007669"/>
    <property type="project" value="TreeGrafter"/>
</dbReference>
<gene>
    <name evidence="2" type="ORF">FB567DRAFT_621434</name>
</gene>
<dbReference type="Pfam" id="PF00069">
    <property type="entry name" value="Pkinase"/>
    <property type="match status" value="2"/>
</dbReference>
<dbReference type="AlphaFoldDB" id="A0A8K0R6Y4"/>
<comment type="caution">
    <text evidence="2">The sequence shown here is derived from an EMBL/GenBank/DDBJ whole genome shotgun (WGS) entry which is preliminary data.</text>
</comment>
<proteinExistence type="predicted"/>
<dbReference type="Gene3D" id="1.10.510.10">
    <property type="entry name" value="Transferase(Phosphotransferase) domain 1"/>
    <property type="match status" value="2"/>
</dbReference>
<evidence type="ECO:0000259" key="1">
    <source>
        <dbReference type="PROSITE" id="PS50011"/>
    </source>
</evidence>
<dbReference type="InterPro" id="IPR000719">
    <property type="entry name" value="Prot_kinase_dom"/>
</dbReference>
<name>A0A8K0R6Y4_9PLEO</name>
<evidence type="ECO:0000313" key="2">
    <source>
        <dbReference type="EMBL" id="KAH7087520.1"/>
    </source>
</evidence>
<dbReference type="GO" id="GO:1990604">
    <property type="term" value="C:IRE1-TRAF2-ASK1 complex"/>
    <property type="evidence" value="ECO:0007669"/>
    <property type="project" value="TreeGrafter"/>
</dbReference>
<dbReference type="GO" id="GO:0004674">
    <property type="term" value="F:protein serine/threonine kinase activity"/>
    <property type="evidence" value="ECO:0007669"/>
    <property type="project" value="InterPro"/>
</dbReference>
<dbReference type="PANTHER" id="PTHR13954">
    <property type="entry name" value="IRE1-RELATED"/>
    <property type="match status" value="1"/>
</dbReference>
<keyword evidence="2" id="KW-0808">Transferase</keyword>
<reference evidence="2" key="1">
    <citation type="journal article" date="2021" name="Nat. Commun.">
        <title>Genetic determinants of endophytism in the Arabidopsis root mycobiome.</title>
        <authorList>
            <person name="Mesny F."/>
            <person name="Miyauchi S."/>
            <person name="Thiergart T."/>
            <person name="Pickel B."/>
            <person name="Atanasova L."/>
            <person name="Karlsson M."/>
            <person name="Huettel B."/>
            <person name="Barry K.W."/>
            <person name="Haridas S."/>
            <person name="Chen C."/>
            <person name="Bauer D."/>
            <person name="Andreopoulos W."/>
            <person name="Pangilinan J."/>
            <person name="LaButti K."/>
            <person name="Riley R."/>
            <person name="Lipzen A."/>
            <person name="Clum A."/>
            <person name="Drula E."/>
            <person name="Henrissat B."/>
            <person name="Kohler A."/>
            <person name="Grigoriev I.V."/>
            <person name="Martin F.M."/>
            <person name="Hacquard S."/>
        </authorList>
    </citation>
    <scope>NUCLEOTIDE SEQUENCE</scope>
    <source>
        <strain evidence="2">MPI-SDFR-AT-0120</strain>
    </source>
</reference>
<dbReference type="SMART" id="SM00220">
    <property type="entry name" value="S_TKc"/>
    <property type="match status" value="1"/>
</dbReference>